<proteinExistence type="predicted"/>
<comment type="caution">
    <text evidence="1">The sequence shown here is derived from an EMBL/GenBank/DDBJ whole genome shotgun (WGS) entry which is preliminary data.</text>
</comment>
<sequence>MASARRLYQAYGEELKILFKEEFEKIVQSETFVMLCNRAKFRIFLKEVTVRVRNSGTRDKSIWLKDSVHDGQYKTPASETENRASQAYGEELKILFKEEFEKIVQSETFVMLCNRAKFRIFLKEVTVRVRNSGTRDKSIWLKDSVHDGQYKTPASETENRASQAYGEELKILFKEEFEKIVQSETFVMLCNRAKFRIFLKEVTVRVRNSGTRDKSIWLKDSVHDGQYKTPASETENRASQVRFVLTYLLLAQFDWFAVHNVQMVPRAFKLAAHRTSNKEYR</sequence>
<reference evidence="1 2" key="1">
    <citation type="journal article" date="2017" name="PLoS Biol.">
        <title>The sea cucumber genome provides insights into morphological evolution and visceral regeneration.</title>
        <authorList>
            <person name="Zhang X."/>
            <person name="Sun L."/>
            <person name="Yuan J."/>
            <person name="Sun Y."/>
            <person name="Gao Y."/>
            <person name="Zhang L."/>
            <person name="Li S."/>
            <person name="Dai H."/>
            <person name="Hamel J.F."/>
            <person name="Liu C."/>
            <person name="Yu Y."/>
            <person name="Liu S."/>
            <person name="Lin W."/>
            <person name="Guo K."/>
            <person name="Jin S."/>
            <person name="Xu P."/>
            <person name="Storey K.B."/>
            <person name="Huan P."/>
            <person name="Zhang T."/>
            <person name="Zhou Y."/>
            <person name="Zhang J."/>
            <person name="Lin C."/>
            <person name="Li X."/>
            <person name="Xing L."/>
            <person name="Huo D."/>
            <person name="Sun M."/>
            <person name="Wang L."/>
            <person name="Mercier A."/>
            <person name="Li F."/>
            <person name="Yang H."/>
            <person name="Xiang J."/>
        </authorList>
    </citation>
    <scope>NUCLEOTIDE SEQUENCE [LARGE SCALE GENOMIC DNA]</scope>
    <source>
        <strain evidence="1">Shaxun</strain>
        <tissue evidence="1">Muscle</tissue>
    </source>
</reference>
<dbReference type="AlphaFoldDB" id="A0A2G8K1B8"/>
<gene>
    <name evidence="1" type="ORF">BSL78_21400</name>
</gene>
<evidence type="ECO:0000313" key="1">
    <source>
        <dbReference type="EMBL" id="PIK41759.1"/>
    </source>
</evidence>
<organism evidence="1 2">
    <name type="scientific">Stichopus japonicus</name>
    <name type="common">Sea cucumber</name>
    <dbReference type="NCBI Taxonomy" id="307972"/>
    <lineage>
        <taxon>Eukaryota</taxon>
        <taxon>Metazoa</taxon>
        <taxon>Echinodermata</taxon>
        <taxon>Eleutherozoa</taxon>
        <taxon>Echinozoa</taxon>
        <taxon>Holothuroidea</taxon>
        <taxon>Aspidochirotacea</taxon>
        <taxon>Aspidochirotida</taxon>
        <taxon>Stichopodidae</taxon>
        <taxon>Apostichopus</taxon>
    </lineage>
</organism>
<dbReference type="Proteomes" id="UP000230750">
    <property type="component" value="Unassembled WGS sequence"/>
</dbReference>
<keyword evidence="2" id="KW-1185">Reference proteome</keyword>
<protein>
    <submittedName>
        <fullName evidence="1">Uncharacterized protein</fullName>
    </submittedName>
</protein>
<name>A0A2G8K1B8_STIJA</name>
<accession>A0A2G8K1B8</accession>
<evidence type="ECO:0000313" key="2">
    <source>
        <dbReference type="Proteomes" id="UP000230750"/>
    </source>
</evidence>
<dbReference type="EMBL" id="MRZV01000991">
    <property type="protein sequence ID" value="PIK41759.1"/>
    <property type="molecule type" value="Genomic_DNA"/>
</dbReference>